<keyword evidence="2" id="KW-0396">Initiation factor</keyword>
<evidence type="ECO:0000259" key="5">
    <source>
        <dbReference type="PROSITE" id="PS51366"/>
    </source>
</evidence>
<dbReference type="KEGG" id="ota:OT_ostta01g01600"/>
<comment type="caution">
    <text evidence="6">The sequence shown here is derived from an EMBL/GenBank/DDBJ whole genome shotgun (WGS) entry which is preliminary data.</text>
</comment>
<sequence>MTPALRPRVDIRAFGARGSGRGADATVDASTEVVSAKDGSSATASGGRGTDGDGDARARGIGSVVTHAYDRATMLAMRTSMGASELPVELSASTIECVLNDANEAVARAEGSVWGKGHKDPGKEKDKAVMQETETVAAASERPATAAPGQSVGPLDVDKSKRVARAACNKLSDDKVERAVAQLKDCAMNEIEVAKTLASAIVDRCVSDERAANACAELCVKANALAPNAYLINNGASSASFKSLFLSALQDDFEAAELARQTLAKSVADRFEREAAAKKLKTRACGAARTVGALYVRGFVGEGVVRAIADELIGESGTTPSEDYVDAMCGLLETCGAVLDKNMKKVVDAYVARLNVWGESDELNALVRFACRDVIESRLTGWKSKKTASADDSKKSSHSVADALANATPAVSDEILFPEGPKSTSASFAPLRGPYAAPAGTTTFPTAANRAALEAKLRSDAKARAEAKAEAAAAAASGAVPSSSNYSAEQADQKIASFVDEYCQVGDVSEALLCVSDVIKRTSDEEATKMNVARALVDRVVNESTVKTADLVAKLLAALFTDGGFDTSTLEQAIGDVVSVLDDIAIDCPMAPKLLSKVVASVVAAGAVALDFITAAGSGIEDVTVRRDFAGAALVELRAAKFAGLVAGALEIKEFASTTDDGVDTVTEWLEKLNLRDLVA</sequence>
<dbReference type="Proteomes" id="UP000009170">
    <property type="component" value="Unassembled WGS sequence"/>
</dbReference>
<dbReference type="PANTHER" id="PTHR23253">
    <property type="entry name" value="EUKARYOTIC TRANSLATION INITIATION FACTOR 4 GAMMA"/>
    <property type="match status" value="1"/>
</dbReference>
<dbReference type="InterPro" id="IPR003891">
    <property type="entry name" value="Initiation_fac_eIF4g_MI"/>
</dbReference>
<dbReference type="Gene3D" id="1.25.40.180">
    <property type="match status" value="2"/>
</dbReference>
<name>A0A090LXG1_OSTTA</name>
<evidence type="ECO:0000313" key="7">
    <source>
        <dbReference type="Proteomes" id="UP000009170"/>
    </source>
</evidence>
<dbReference type="GeneID" id="9834935"/>
<dbReference type="GO" id="GO:0003743">
    <property type="term" value="F:translation initiation factor activity"/>
    <property type="evidence" value="ECO:0007669"/>
    <property type="project" value="UniProtKB-KW"/>
</dbReference>
<dbReference type="RefSeq" id="XP_003074219.2">
    <property type="nucleotide sequence ID" value="XM_003074173.2"/>
</dbReference>
<dbReference type="SUPFAM" id="SSF48371">
    <property type="entry name" value="ARM repeat"/>
    <property type="match status" value="2"/>
</dbReference>
<proteinExistence type="inferred from homology"/>
<keyword evidence="7" id="KW-1185">Reference proteome</keyword>
<protein>
    <submittedName>
        <fullName evidence="6">MIF4-like, type 1/2/3</fullName>
    </submittedName>
</protein>
<reference evidence="7" key="1">
    <citation type="journal article" date="2006" name="Proc. Natl. Acad. Sci. U.S.A.">
        <title>Genome analysis of the smallest free-living eukaryote Ostreococcus tauri unveils many unique features.</title>
        <authorList>
            <person name="Derelle E."/>
            <person name="Ferraz C."/>
            <person name="Rombauts S."/>
            <person name="Rouze P."/>
            <person name="Worden A.Z."/>
            <person name="Robbens S."/>
            <person name="Partensky F."/>
            <person name="Degroeve S."/>
            <person name="Echeynie S."/>
            <person name="Cooke R."/>
            <person name="Saeys Y."/>
            <person name="Wuyts J."/>
            <person name="Jabbari K."/>
            <person name="Bowler C."/>
            <person name="Panaud O."/>
            <person name="Piegu B."/>
            <person name="Ball S.G."/>
            <person name="Ral J.-P."/>
            <person name="Bouget F.-Y."/>
            <person name="Piganeau G."/>
            <person name="De Baets B."/>
            <person name="Picard A."/>
            <person name="Delseny M."/>
            <person name="Demaille J."/>
            <person name="Van de Peer Y."/>
            <person name="Moreau H."/>
        </authorList>
    </citation>
    <scope>NUCLEOTIDE SEQUENCE [LARGE SCALE GENOMIC DNA]</scope>
    <source>
        <strain evidence="7">OTTH 0595 / CCAP 157/2 / RCC745</strain>
    </source>
</reference>
<evidence type="ECO:0000256" key="4">
    <source>
        <dbReference type="SAM" id="MobiDB-lite"/>
    </source>
</evidence>
<comment type="similarity">
    <text evidence="1">Belongs to the eukaryotic initiation factor 4G family.</text>
</comment>
<feature type="domain" description="MI" evidence="5">
    <location>
        <begin position="490"/>
        <end position="618"/>
    </location>
</feature>
<dbReference type="OrthoDB" id="514777at2759"/>
<dbReference type="Pfam" id="PF02847">
    <property type="entry name" value="MA3"/>
    <property type="match status" value="1"/>
</dbReference>
<evidence type="ECO:0000313" key="6">
    <source>
        <dbReference type="EMBL" id="CEF96580.1"/>
    </source>
</evidence>
<accession>A0A090LXG1</accession>
<evidence type="ECO:0000256" key="1">
    <source>
        <dbReference type="ARBA" id="ARBA00005775"/>
    </source>
</evidence>
<dbReference type="InterPro" id="IPR003890">
    <property type="entry name" value="MIF4G-like_typ-3"/>
</dbReference>
<dbReference type="EMBL" id="CAID01000001">
    <property type="protein sequence ID" value="CEF96580.1"/>
    <property type="molecule type" value="Genomic_DNA"/>
</dbReference>
<dbReference type="GO" id="GO:0003723">
    <property type="term" value="F:RNA binding"/>
    <property type="evidence" value="ECO:0007669"/>
    <property type="project" value="InterPro"/>
</dbReference>
<dbReference type="AlphaFoldDB" id="A0A090LXG1"/>
<feature type="region of interest" description="Disordered" evidence="4">
    <location>
        <begin position="17"/>
        <end position="58"/>
    </location>
</feature>
<evidence type="ECO:0000256" key="3">
    <source>
        <dbReference type="ARBA" id="ARBA00022917"/>
    </source>
</evidence>
<gene>
    <name evidence="6" type="ORF">OT_ostta01g01600</name>
</gene>
<reference evidence="6 7" key="2">
    <citation type="journal article" date="2014" name="BMC Genomics">
        <title>An improved genome of the model marine alga Ostreococcus tauri unfolds by assessing Illumina de novo assemblies.</title>
        <authorList>
            <person name="Blanc-Mathieu R."/>
            <person name="Verhelst B."/>
            <person name="Derelle E."/>
            <person name="Rombauts S."/>
            <person name="Bouget F.Y."/>
            <person name="Carre I."/>
            <person name="Chateau A."/>
            <person name="Eyre-Walker A."/>
            <person name="Grimsley N."/>
            <person name="Moreau H."/>
            <person name="Piegu B."/>
            <person name="Rivals E."/>
            <person name="Schackwitz W."/>
            <person name="Van de Peer Y."/>
            <person name="Piganeau G."/>
        </authorList>
    </citation>
    <scope>NUCLEOTIDE SEQUENCE [LARGE SCALE GENOMIC DNA]</scope>
    <source>
        <strain evidence="7">OTTH 0595 / CCAP 157/2 / RCC745</strain>
    </source>
</reference>
<organism evidence="6 7">
    <name type="scientific">Ostreococcus tauri</name>
    <name type="common">Marine green alga</name>
    <dbReference type="NCBI Taxonomy" id="70448"/>
    <lineage>
        <taxon>Eukaryota</taxon>
        <taxon>Viridiplantae</taxon>
        <taxon>Chlorophyta</taxon>
        <taxon>Mamiellophyceae</taxon>
        <taxon>Mamiellales</taxon>
        <taxon>Bathycoccaceae</taxon>
        <taxon>Ostreococcus</taxon>
    </lineage>
</organism>
<dbReference type="InParanoid" id="A0A090LXG1"/>
<dbReference type="SMART" id="SM00544">
    <property type="entry name" value="MA3"/>
    <property type="match status" value="1"/>
</dbReference>
<dbReference type="PANTHER" id="PTHR23253:SF9">
    <property type="entry name" value="EUKARYOTIC TRANSLATION INITIATION FACTOR 4 GAMMA 2"/>
    <property type="match status" value="1"/>
</dbReference>
<dbReference type="STRING" id="70448.A0A090LXG1"/>
<keyword evidence="3" id="KW-0648">Protein biosynthesis</keyword>
<dbReference type="PROSITE" id="PS51366">
    <property type="entry name" value="MI"/>
    <property type="match status" value="1"/>
</dbReference>
<dbReference type="InterPro" id="IPR016024">
    <property type="entry name" value="ARM-type_fold"/>
</dbReference>
<dbReference type="Pfam" id="PF02854">
    <property type="entry name" value="MIF4G"/>
    <property type="match status" value="1"/>
</dbReference>
<evidence type="ECO:0000256" key="2">
    <source>
        <dbReference type="ARBA" id="ARBA00022540"/>
    </source>
</evidence>